<proteinExistence type="predicted"/>
<comment type="caution">
    <text evidence="1">The sequence shown here is derived from an EMBL/GenBank/DDBJ whole genome shotgun (WGS) entry which is preliminary data.</text>
</comment>
<feature type="non-terminal residue" evidence="1">
    <location>
        <position position="1"/>
    </location>
</feature>
<organism evidence="1">
    <name type="scientific">marine sediment metagenome</name>
    <dbReference type="NCBI Taxonomy" id="412755"/>
    <lineage>
        <taxon>unclassified sequences</taxon>
        <taxon>metagenomes</taxon>
        <taxon>ecological metagenomes</taxon>
    </lineage>
</organism>
<sequence length="152" mass="18260">YDGIIVTRTLTEEIGGYIPLELRLMFEIFIISIDRSKYIAFDGNEVIIKGVPYKYERINQIYEKIVKINFNIPSRIFKRLQEIKDEIMFSKDPELFCIPMEDEKYNVFLKEYGSLEITKQTMKMMEVDDIDRQKYFDFYIKPFTKSIVVEFV</sequence>
<evidence type="ECO:0000313" key="1">
    <source>
        <dbReference type="EMBL" id="GAF74411.1"/>
    </source>
</evidence>
<protein>
    <submittedName>
        <fullName evidence="1">Uncharacterized protein</fullName>
    </submittedName>
</protein>
<name>X0SH25_9ZZZZ</name>
<dbReference type="EMBL" id="BARS01006839">
    <property type="protein sequence ID" value="GAF74411.1"/>
    <property type="molecule type" value="Genomic_DNA"/>
</dbReference>
<accession>X0SH25</accession>
<dbReference type="AlphaFoldDB" id="X0SH25"/>
<reference evidence="1" key="1">
    <citation type="journal article" date="2014" name="Front. Microbiol.">
        <title>High frequency of phylogenetically diverse reductive dehalogenase-homologous genes in deep subseafloor sedimentary metagenomes.</title>
        <authorList>
            <person name="Kawai M."/>
            <person name="Futagami T."/>
            <person name="Toyoda A."/>
            <person name="Takaki Y."/>
            <person name="Nishi S."/>
            <person name="Hori S."/>
            <person name="Arai W."/>
            <person name="Tsubouchi T."/>
            <person name="Morono Y."/>
            <person name="Uchiyama I."/>
            <person name="Ito T."/>
            <person name="Fujiyama A."/>
            <person name="Inagaki F."/>
            <person name="Takami H."/>
        </authorList>
    </citation>
    <scope>NUCLEOTIDE SEQUENCE</scope>
    <source>
        <strain evidence="1">Expedition CK06-06</strain>
    </source>
</reference>
<gene>
    <name evidence="1" type="ORF">S01H1_13250</name>
</gene>